<dbReference type="PANTHER" id="PTHR31088:SF6">
    <property type="entry name" value="PHAGE SHOCK PROTEIN A"/>
    <property type="match status" value="1"/>
</dbReference>
<accession>A0ABP7TNB9</accession>
<feature type="transmembrane region" description="Helical" evidence="2">
    <location>
        <begin position="6"/>
        <end position="22"/>
    </location>
</feature>
<proteinExistence type="inferred from homology"/>
<evidence type="ECO:0000313" key="4">
    <source>
        <dbReference type="Proteomes" id="UP001424459"/>
    </source>
</evidence>
<keyword evidence="2" id="KW-0812">Transmembrane</keyword>
<dbReference type="Proteomes" id="UP001424459">
    <property type="component" value="Unassembled WGS sequence"/>
</dbReference>
<name>A0ABP7TNB9_9SPHN</name>
<evidence type="ECO:0000256" key="1">
    <source>
        <dbReference type="ARBA" id="ARBA00043985"/>
    </source>
</evidence>
<sequence>MVEGVMGFLFVIFWLWVVIAGFKSVGRRLFGFVTGVWVDRDEGARGIYYQTQLYQGPTVVTNQPGTALIDAPADIWSPAERRSFGRKLAAMPAVSADAVVGEMQRELTKLIRNAGDVDKNLAKWRGELHRIEAAQADWHGRAALAVDKGRDALAKAALAEKAKLDPRADGLRADIGRMEELGRGYARDIGALEAKLSESMRRKVLAETRLEGAEDSVRARELVFGERTASAFSDLEHVERAADLAEGHAEALTLGSNPGLAGEFAALEKQDALDRELAALKAERQRPAA</sequence>
<comment type="caution">
    <text evidence="3">The sequence shown here is derived from an EMBL/GenBank/DDBJ whole genome shotgun (WGS) entry which is preliminary data.</text>
</comment>
<evidence type="ECO:0008006" key="5">
    <source>
        <dbReference type="Google" id="ProtNLM"/>
    </source>
</evidence>
<dbReference type="Pfam" id="PF04012">
    <property type="entry name" value="PspA_IM30"/>
    <property type="match status" value="1"/>
</dbReference>
<organism evidence="3 4">
    <name type="scientific">Sphingomonas rosea</name>
    <dbReference type="NCBI Taxonomy" id="335605"/>
    <lineage>
        <taxon>Bacteria</taxon>
        <taxon>Pseudomonadati</taxon>
        <taxon>Pseudomonadota</taxon>
        <taxon>Alphaproteobacteria</taxon>
        <taxon>Sphingomonadales</taxon>
        <taxon>Sphingomonadaceae</taxon>
        <taxon>Sphingomonas</taxon>
    </lineage>
</organism>
<dbReference type="InterPro" id="IPR007157">
    <property type="entry name" value="PspA_VIPP1"/>
</dbReference>
<evidence type="ECO:0000256" key="2">
    <source>
        <dbReference type="SAM" id="Phobius"/>
    </source>
</evidence>
<keyword evidence="2" id="KW-0472">Membrane</keyword>
<protein>
    <recommendedName>
        <fullName evidence="5">PspA/IM30 family protein</fullName>
    </recommendedName>
</protein>
<dbReference type="EMBL" id="BAABBR010000001">
    <property type="protein sequence ID" value="GAA4028082.1"/>
    <property type="molecule type" value="Genomic_DNA"/>
</dbReference>
<keyword evidence="4" id="KW-1185">Reference proteome</keyword>
<comment type="similarity">
    <text evidence="1">Belongs to the PspA/Vipp/IM30 family.</text>
</comment>
<evidence type="ECO:0000313" key="3">
    <source>
        <dbReference type="EMBL" id="GAA4028082.1"/>
    </source>
</evidence>
<keyword evidence="2" id="KW-1133">Transmembrane helix</keyword>
<gene>
    <name evidence="3" type="ORF">GCM10022281_03590</name>
</gene>
<dbReference type="PANTHER" id="PTHR31088">
    <property type="entry name" value="MEMBRANE-ASSOCIATED PROTEIN VIPP1, CHLOROPLASTIC"/>
    <property type="match status" value="1"/>
</dbReference>
<reference evidence="4" key="1">
    <citation type="journal article" date="2019" name="Int. J. Syst. Evol. Microbiol.">
        <title>The Global Catalogue of Microorganisms (GCM) 10K type strain sequencing project: providing services to taxonomists for standard genome sequencing and annotation.</title>
        <authorList>
            <consortium name="The Broad Institute Genomics Platform"/>
            <consortium name="The Broad Institute Genome Sequencing Center for Infectious Disease"/>
            <person name="Wu L."/>
            <person name="Ma J."/>
        </authorList>
    </citation>
    <scope>NUCLEOTIDE SEQUENCE [LARGE SCALE GENOMIC DNA]</scope>
    <source>
        <strain evidence="4">JCM 17564</strain>
    </source>
</reference>